<dbReference type="Proteomes" id="UP000777265">
    <property type="component" value="Unassembled WGS sequence"/>
</dbReference>
<evidence type="ECO:0000313" key="1">
    <source>
        <dbReference type="EMBL" id="NLW36810.1"/>
    </source>
</evidence>
<name>A0A971M781_9BACT</name>
<gene>
    <name evidence="1" type="ORF">GXY80_15240</name>
</gene>
<accession>A0A971M781</accession>
<protein>
    <submittedName>
        <fullName evidence="1">TIGR00730 family Rossman fold protein</fullName>
    </submittedName>
</protein>
<reference evidence="1" key="2">
    <citation type="submission" date="2020-01" db="EMBL/GenBank/DDBJ databases">
        <authorList>
            <person name="Campanaro S."/>
        </authorList>
    </citation>
    <scope>NUCLEOTIDE SEQUENCE</scope>
    <source>
        <strain evidence="1">AS06rmzACSIP_7</strain>
    </source>
</reference>
<proteinExistence type="predicted"/>
<comment type="caution">
    <text evidence="1">The sequence shown here is derived from an EMBL/GenBank/DDBJ whole genome shotgun (WGS) entry which is preliminary data.</text>
</comment>
<reference evidence="1" key="1">
    <citation type="journal article" date="2020" name="Biotechnol. Biofuels">
        <title>New insights from the biogas microbiome by comprehensive genome-resolved metagenomics of nearly 1600 species originating from multiple anaerobic digesters.</title>
        <authorList>
            <person name="Campanaro S."/>
            <person name="Treu L."/>
            <person name="Rodriguez-R L.M."/>
            <person name="Kovalovszki A."/>
            <person name="Ziels R.M."/>
            <person name="Maus I."/>
            <person name="Zhu X."/>
            <person name="Kougias P.G."/>
            <person name="Basile A."/>
            <person name="Luo G."/>
            <person name="Schluter A."/>
            <person name="Konstantinidis K.T."/>
            <person name="Angelidaki I."/>
        </authorList>
    </citation>
    <scope>NUCLEOTIDE SEQUENCE</scope>
    <source>
        <strain evidence="1">AS06rmzACSIP_7</strain>
    </source>
</reference>
<evidence type="ECO:0000313" key="2">
    <source>
        <dbReference type="Proteomes" id="UP000777265"/>
    </source>
</evidence>
<sequence>MERQYVIDDITLKDTWRLFHIMAEFVEGFEGLADVNPAVS</sequence>
<dbReference type="AlphaFoldDB" id="A0A971M781"/>
<feature type="non-terminal residue" evidence="1">
    <location>
        <position position="40"/>
    </location>
</feature>
<organism evidence="1 2">
    <name type="scientific">Syntrophorhabdus aromaticivorans</name>
    <dbReference type="NCBI Taxonomy" id="328301"/>
    <lineage>
        <taxon>Bacteria</taxon>
        <taxon>Pseudomonadati</taxon>
        <taxon>Thermodesulfobacteriota</taxon>
        <taxon>Syntrophorhabdia</taxon>
        <taxon>Syntrophorhabdales</taxon>
        <taxon>Syntrophorhabdaceae</taxon>
        <taxon>Syntrophorhabdus</taxon>
    </lineage>
</organism>
<dbReference type="EMBL" id="JAAYEE010000297">
    <property type="protein sequence ID" value="NLW36810.1"/>
    <property type="molecule type" value="Genomic_DNA"/>
</dbReference>